<dbReference type="GO" id="GO:0000813">
    <property type="term" value="C:ESCRT I complex"/>
    <property type="evidence" value="ECO:0007669"/>
    <property type="project" value="InterPro"/>
</dbReference>
<feature type="non-terminal residue" evidence="2">
    <location>
        <position position="1"/>
    </location>
</feature>
<dbReference type="SUPFAM" id="SSF140427">
    <property type="entry name" value="VPS28 C-terminal domain-like"/>
    <property type="match status" value="1"/>
</dbReference>
<sequence length="76" mass="9114">IAKAELLLADIEEMIHILNNFPSTPKDYWALEDMKNWKDVISKYKPSEVISDKDCEQLEFQTSRWLNDFRRLLKEL</sequence>
<dbReference type="PROSITE" id="PS51310">
    <property type="entry name" value="VPS28_C"/>
    <property type="match status" value="1"/>
</dbReference>
<dbReference type="InterPro" id="IPR007143">
    <property type="entry name" value="Vps28"/>
</dbReference>
<comment type="caution">
    <text evidence="2">The sequence shown here is derived from an EMBL/GenBank/DDBJ whole genome shotgun (WGS) entry which is preliminary data.</text>
</comment>
<proteinExistence type="predicted"/>
<dbReference type="InterPro" id="IPR037206">
    <property type="entry name" value="VPS28_C_sf"/>
</dbReference>
<feature type="domain" description="VPS28 C-terminal" evidence="1">
    <location>
        <begin position="1"/>
        <end position="74"/>
    </location>
</feature>
<dbReference type="InterPro" id="IPR017899">
    <property type="entry name" value="VPS28_C"/>
</dbReference>
<dbReference type="AlphaFoldDB" id="X0UCE8"/>
<reference evidence="2" key="1">
    <citation type="journal article" date="2014" name="Front. Microbiol.">
        <title>High frequency of phylogenetically diverse reductive dehalogenase-homologous genes in deep subseafloor sedimentary metagenomes.</title>
        <authorList>
            <person name="Kawai M."/>
            <person name="Futagami T."/>
            <person name="Toyoda A."/>
            <person name="Takaki Y."/>
            <person name="Nishi S."/>
            <person name="Hori S."/>
            <person name="Arai W."/>
            <person name="Tsubouchi T."/>
            <person name="Morono Y."/>
            <person name="Uchiyama I."/>
            <person name="Ito T."/>
            <person name="Fujiyama A."/>
            <person name="Inagaki F."/>
            <person name="Takami H."/>
        </authorList>
    </citation>
    <scope>NUCLEOTIDE SEQUENCE</scope>
    <source>
        <strain evidence="2">Expedition CK06-06</strain>
    </source>
</reference>
<gene>
    <name evidence="2" type="ORF">S01H1_21865</name>
</gene>
<evidence type="ECO:0000259" key="1">
    <source>
        <dbReference type="PROSITE" id="PS51310"/>
    </source>
</evidence>
<evidence type="ECO:0000313" key="2">
    <source>
        <dbReference type="EMBL" id="GAF98052.1"/>
    </source>
</evidence>
<dbReference type="Pfam" id="PF03997">
    <property type="entry name" value="VPS28"/>
    <property type="match status" value="1"/>
</dbReference>
<dbReference type="EMBL" id="BARS01012209">
    <property type="protein sequence ID" value="GAF98052.1"/>
    <property type="molecule type" value="Genomic_DNA"/>
</dbReference>
<accession>X0UCE8</accession>
<name>X0UCE8_9ZZZZ</name>
<dbReference type="GO" id="GO:0032509">
    <property type="term" value="P:endosome transport via multivesicular body sorting pathway"/>
    <property type="evidence" value="ECO:0007669"/>
    <property type="project" value="InterPro"/>
</dbReference>
<organism evidence="2">
    <name type="scientific">marine sediment metagenome</name>
    <dbReference type="NCBI Taxonomy" id="412755"/>
    <lineage>
        <taxon>unclassified sequences</taxon>
        <taxon>metagenomes</taxon>
        <taxon>ecological metagenomes</taxon>
    </lineage>
</organism>
<dbReference type="Gene3D" id="1.20.120.1130">
    <property type="match status" value="1"/>
</dbReference>
<protein>
    <recommendedName>
        <fullName evidence="1">VPS28 C-terminal domain-containing protein</fullName>
    </recommendedName>
</protein>